<reference evidence="1 2" key="1">
    <citation type="submission" date="2024-11" db="EMBL/GenBank/DDBJ databases">
        <title>Chromosome-level genome assembly of the freshwater bivalve Anodonta woodiana.</title>
        <authorList>
            <person name="Chen X."/>
        </authorList>
    </citation>
    <scope>NUCLEOTIDE SEQUENCE [LARGE SCALE GENOMIC DNA]</scope>
    <source>
        <strain evidence="1">MN2024</strain>
        <tissue evidence="1">Gills</tissue>
    </source>
</reference>
<feature type="non-terminal residue" evidence="1">
    <location>
        <position position="1"/>
    </location>
</feature>
<accession>A0ABD3WVE9</accession>
<organism evidence="1 2">
    <name type="scientific">Sinanodonta woodiana</name>
    <name type="common">Chinese pond mussel</name>
    <name type="synonym">Anodonta woodiana</name>
    <dbReference type="NCBI Taxonomy" id="1069815"/>
    <lineage>
        <taxon>Eukaryota</taxon>
        <taxon>Metazoa</taxon>
        <taxon>Spiralia</taxon>
        <taxon>Lophotrochozoa</taxon>
        <taxon>Mollusca</taxon>
        <taxon>Bivalvia</taxon>
        <taxon>Autobranchia</taxon>
        <taxon>Heteroconchia</taxon>
        <taxon>Palaeoheterodonta</taxon>
        <taxon>Unionida</taxon>
        <taxon>Unionoidea</taxon>
        <taxon>Unionidae</taxon>
        <taxon>Unioninae</taxon>
        <taxon>Sinanodonta</taxon>
    </lineage>
</organism>
<proteinExistence type="predicted"/>
<dbReference type="EMBL" id="JBJQND010000005">
    <property type="protein sequence ID" value="KAL3876505.1"/>
    <property type="molecule type" value="Genomic_DNA"/>
</dbReference>
<evidence type="ECO:0000313" key="2">
    <source>
        <dbReference type="Proteomes" id="UP001634394"/>
    </source>
</evidence>
<gene>
    <name evidence="1" type="ORF">ACJMK2_034347</name>
</gene>
<protein>
    <submittedName>
        <fullName evidence="1">Uncharacterized protein</fullName>
    </submittedName>
</protein>
<comment type="caution">
    <text evidence="1">The sequence shown here is derived from an EMBL/GenBank/DDBJ whole genome shotgun (WGS) entry which is preliminary data.</text>
</comment>
<evidence type="ECO:0000313" key="1">
    <source>
        <dbReference type="EMBL" id="KAL3876505.1"/>
    </source>
</evidence>
<name>A0ABD3WVE9_SINWO</name>
<dbReference type="Proteomes" id="UP001634394">
    <property type="component" value="Unassembled WGS sequence"/>
</dbReference>
<feature type="non-terminal residue" evidence="1">
    <location>
        <position position="98"/>
    </location>
</feature>
<keyword evidence="2" id="KW-1185">Reference proteome</keyword>
<dbReference type="AlphaFoldDB" id="A0ABD3WVE9"/>
<sequence>AHICSKVITINDVAHGTIVTHPNASDCSPGDHSAAEAFVFHSCNINSTTHWTKGESIMDMCERIPLYSPIANFDHDGVYSFNRGKAGIFLGCLTGGFK</sequence>